<dbReference type="PRINTS" id="PR00625">
    <property type="entry name" value="JDOMAIN"/>
</dbReference>
<evidence type="ECO:0000313" key="5">
    <source>
        <dbReference type="Proteomes" id="UP000284706"/>
    </source>
</evidence>
<keyword evidence="1" id="KW-0143">Chaperone</keyword>
<keyword evidence="5" id="KW-1185">Reference proteome</keyword>
<evidence type="ECO:0000259" key="3">
    <source>
        <dbReference type="PROSITE" id="PS50076"/>
    </source>
</evidence>
<feature type="transmembrane region" description="Helical" evidence="2">
    <location>
        <begin position="412"/>
        <end position="433"/>
    </location>
</feature>
<dbReference type="Pfam" id="PF00226">
    <property type="entry name" value="DnaJ"/>
    <property type="match status" value="1"/>
</dbReference>
<dbReference type="Pfam" id="PF22774">
    <property type="entry name" value="DNAJC11_beta-barrel"/>
    <property type="match status" value="1"/>
</dbReference>
<dbReference type="FunCoup" id="A0A409YGS4">
    <property type="interactions" value="251"/>
</dbReference>
<dbReference type="InParanoid" id="A0A409YGS4"/>
<dbReference type="OrthoDB" id="10248838at2759"/>
<keyword evidence="2" id="KW-0812">Transmembrane</keyword>
<dbReference type="EMBL" id="NHYE01000865">
    <property type="protein sequence ID" value="PPR02216.1"/>
    <property type="molecule type" value="Genomic_DNA"/>
</dbReference>
<dbReference type="AlphaFoldDB" id="A0A409YGS4"/>
<organism evidence="4 5">
    <name type="scientific">Gymnopilus dilepis</name>
    <dbReference type="NCBI Taxonomy" id="231916"/>
    <lineage>
        <taxon>Eukaryota</taxon>
        <taxon>Fungi</taxon>
        <taxon>Dikarya</taxon>
        <taxon>Basidiomycota</taxon>
        <taxon>Agaricomycotina</taxon>
        <taxon>Agaricomycetes</taxon>
        <taxon>Agaricomycetidae</taxon>
        <taxon>Agaricales</taxon>
        <taxon>Agaricineae</taxon>
        <taxon>Hymenogastraceae</taxon>
        <taxon>Gymnopilus</taxon>
    </lineage>
</organism>
<proteinExistence type="predicted"/>
<keyword evidence="2" id="KW-0472">Membrane</keyword>
<dbReference type="InterPro" id="IPR036869">
    <property type="entry name" value="J_dom_sf"/>
</dbReference>
<dbReference type="GO" id="GO:0042407">
    <property type="term" value="P:cristae formation"/>
    <property type="evidence" value="ECO:0007669"/>
    <property type="project" value="TreeGrafter"/>
</dbReference>
<dbReference type="STRING" id="231916.A0A409YGS4"/>
<dbReference type="PANTHER" id="PTHR44157:SF1">
    <property type="entry name" value="DNAJ HOMOLOG SUBFAMILY C MEMBER 11"/>
    <property type="match status" value="1"/>
</dbReference>
<sequence>MDQQSRTGFLHAESHLYAVLNLPKEASQAEINERHRSLSLIFHPDKQTDPTLKEAATKEFLEVQKAYQVLSDPFLRQVYDTLGPEGLSMKWPPALRSRTREEIQKILDESRLELTKHHLRQSIIPRGKYTCSLDATPLFSPRINGLRGHWITRMRDRIHDMTAISQSLVYAAEKKISAKTSVTLETHSNVGLRKDSIRFLGSIRHQFSPRLSTLTTFGFSHPHISRIEATYEDPDNTLDFKTIFSPFYLNSPPPVTLSFSRRLFRSKPQRGKISLHIAPQPSISLFLLSPPTLRLKDDDGSTPQLGPPTTLGLKYVAFQRNVGVMFDTIFPRVFAEAAITLLELSTRLEATVQFGFKGMFCSLGAHWSNERSEVSSTMVLNATSLLLQIDCKYLEQQLSLPIILATESSPTLVLGTFIVPSTLALLGYHFFVIPRRRALRKAHIQAARKAFEEDYESRRQRNAVESLLKDVARKQMRQEADCDGLIIQEATYGPAETELEDLDEGLWLDVTIPVQTLVRKSQLHISGGDSKTALQGFSDPAPFASKSLRIRYLFRGRQHYAEIPDYMPVVLPLAEHQVTTNEQNGRTGPYAYTLNKIDNISSSDG</sequence>
<evidence type="ECO:0000313" key="4">
    <source>
        <dbReference type="EMBL" id="PPR02216.1"/>
    </source>
</evidence>
<keyword evidence="2" id="KW-1133">Transmembrane helix</keyword>
<protein>
    <recommendedName>
        <fullName evidence="3">J domain-containing protein</fullName>
    </recommendedName>
</protein>
<dbReference type="GO" id="GO:0005739">
    <property type="term" value="C:mitochondrion"/>
    <property type="evidence" value="ECO:0007669"/>
    <property type="project" value="GOC"/>
</dbReference>
<evidence type="ECO:0000256" key="2">
    <source>
        <dbReference type="SAM" id="Phobius"/>
    </source>
</evidence>
<dbReference type="InterPro" id="IPR001623">
    <property type="entry name" value="DnaJ_domain"/>
</dbReference>
<evidence type="ECO:0000256" key="1">
    <source>
        <dbReference type="ARBA" id="ARBA00023186"/>
    </source>
</evidence>
<gene>
    <name evidence="4" type="ORF">CVT26_012108</name>
</gene>
<feature type="domain" description="J" evidence="3">
    <location>
        <begin position="15"/>
        <end position="83"/>
    </location>
</feature>
<dbReference type="CDD" id="cd06257">
    <property type="entry name" value="DnaJ"/>
    <property type="match status" value="1"/>
</dbReference>
<dbReference type="InterPro" id="IPR052243">
    <property type="entry name" value="Mito_inner_membrane_organizer"/>
</dbReference>
<reference evidence="4 5" key="1">
    <citation type="journal article" date="2018" name="Evol. Lett.">
        <title>Horizontal gene cluster transfer increased hallucinogenic mushroom diversity.</title>
        <authorList>
            <person name="Reynolds H.T."/>
            <person name="Vijayakumar V."/>
            <person name="Gluck-Thaler E."/>
            <person name="Korotkin H.B."/>
            <person name="Matheny P.B."/>
            <person name="Slot J.C."/>
        </authorList>
    </citation>
    <scope>NUCLEOTIDE SEQUENCE [LARGE SCALE GENOMIC DNA]</scope>
    <source>
        <strain evidence="4 5">SRW20</strain>
    </source>
</reference>
<dbReference type="Proteomes" id="UP000284706">
    <property type="component" value="Unassembled WGS sequence"/>
</dbReference>
<dbReference type="SUPFAM" id="SSF46565">
    <property type="entry name" value="Chaperone J-domain"/>
    <property type="match status" value="1"/>
</dbReference>
<dbReference type="PROSITE" id="PS50076">
    <property type="entry name" value="DNAJ_2"/>
    <property type="match status" value="1"/>
</dbReference>
<dbReference type="PANTHER" id="PTHR44157">
    <property type="entry name" value="DNAJ HOMOLOG SUBFAMILY C MEMBER 11"/>
    <property type="match status" value="1"/>
</dbReference>
<dbReference type="SMART" id="SM00271">
    <property type="entry name" value="DnaJ"/>
    <property type="match status" value="1"/>
</dbReference>
<dbReference type="Pfam" id="PF11875">
    <property type="entry name" value="DnaJ-like_C11_C"/>
    <property type="match status" value="1"/>
</dbReference>
<dbReference type="InterPro" id="IPR024586">
    <property type="entry name" value="DnaJ-like_C11_C"/>
</dbReference>
<dbReference type="InterPro" id="IPR055225">
    <property type="entry name" value="DNAJC11-like_beta-barrel"/>
</dbReference>
<accession>A0A409YGS4</accession>
<name>A0A409YGS4_9AGAR</name>
<comment type="caution">
    <text evidence="4">The sequence shown here is derived from an EMBL/GenBank/DDBJ whole genome shotgun (WGS) entry which is preliminary data.</text>
</comment>
<dbReference type="Gene3D" id="1.10.287.110">
    <property type="entry name" value="DnaJ domain"/>
    <property type="match status" value="1"/>
</dbReference>